<organism evidence="1 2">
    <name type="scientific">Candidatus Kerfeldbacteria bacterium RIFCSPLOWO2_01_FULL_48_11</name>
    <dbReference type="NCBI Taxonomy" id="1798543"/>
    <lineage>
        <taxon>Bacteria</taxon>
        <taxon>Candidatus Kerfeldiibacteriota</taxon>
    </lineage>
</organism>
<gene>
    <name evidence="1" type="ORF">A2898_05435</name>
</gene>
<accession>A0A1G2B128</accession>
<dbReference type="STRING" id="1798543.A2898_05435"/>
<evidence type="ECO:0000313" key="1">
    <source>
        <dbReference type="EMBL" id="OGY82446.1"/>
    </source>
</evidence>
<dbReference type="EMBL" id="MHKE01000020">
    <property type="protein sequence ID" value="OGY82446.1"/>
    <property type="molecule type" value="Genomic_DNA"/>
</dbReference>
<evidence type="ECO:0008006" key="3">
    <source>
        <dbReference type="Google" id="ProtNLM"/>
    </source>
</evidence>
<protein>
    <recommendedName>
        <fullName evidence="3">Methyltransferase domain-containing protein</fullName>
    </recommendedName>
</protein>
<dbReference type="PANTHER" id="PTHR43861">
    <property type="entry name" value="TRANS-ACONITATE 2-METHYLTRANSFERASE-RELATED"/>
    <property type="match status" value="1"/>
</dbReference>
<dbReference type="AlphaFoldDB" id="A0A1G2B128"/>
<dbReference type="SUPFAM" id="SSF53335">
    <property type="entry name" value="S-adenosyl-L-methionine-dependent methyltransferases"/>
    <property type="match status" value="1"/>
</dbReference>
<dbReference type="Gene3D" id="3.40.50.150">
    <property type="entry name" value="Vaccinia Virus protein VP39"/>
    <property type="match status" value="1"/>
</dbReference>
<name>A0A1G2B128_9BACT</name>
<dbReference type="Pfam" id="PF13489">
    <property type="entry name" value="Methyltransf_23"/>
    <property type="match status" value="1"/>
</dbReference>
<dbReference type="CDD" id="cd02440">
    <property type="entry name" value="AdoMet_MTases"/>
    <property type="match status" value="1"/>
</dbReference>
<evidence type="ECO:0000313" key="2">
    <source>
        <dbReference type="Proteomes" id="UP000179164"/>
    </source>
</evidence>
<reference evidence="1 2" key="1">
    <citation type="journal article" date="2016" name="Nat. Commun.">
        <title>Thousands of microbial genomes shed light on interconnected biogeochemical processes in an aquifer system.</title>
        <authorList>
            <person name="Anantharaman K."/>
            <person name="Brown C.T."/>
            <person name="Hug L.A."/>
            <person name="Sharon I."/>
            <person name="Castelle C.J."/>
            <person name="Probst A.J."/>
            <person name="Thomas B.C."/>
            <person name="Singh A."/>
            <person name="Wilkins M.J."/>
            <person name="Karaoz U."/>
            <person name="Brodie E.L."/>
            <person name="Williams K.H."/>
            <person name="Hubbard S.S."/>
            <person name="Banfield J.F."/>
        </authorList>
    </citation>
    <scope>NUCLEOTIDE SEQUENCE [LARGE SCALE GENOMIC DNA]</scope>
</reference>
<dbReference type="InterPro" id="IPR029063">
    <property type="entry name" value="SAM-dependent_MTases_sf"/>
</dbReference>
<dbReference type="Proteomes" id="UP000179164">
    <property type="component" value="Unassembled WGS sequence"/>
</dbReference>
<comment type="caution">
    <text evidence="1">The sequence shown here is derived from an EMBL/GenBank/DDBJ whole genome shotgun (WGS) entry which is preliminary data.</text>
</comment>
<proteinExistence type="predicted"/>
<sequence>MDPSLTHLLSISSKTGYARVYFTLRFLLFRKRFSLLFAHLPSRGRIVDVGCGYGLTAHLLSLQYPNASIIGIDTNARRIRTAKTSAHGLSQLSFELADANTFSFEQSDAILLIDVLHHIPYVQHRPLFRRLAAALGHNGVLLIADIAIQPRWKYWCAYLIDVVLYPFSIRCQFYSSQSIRSMLAESGWSVQSEVRTDAGSIFPTIMYLAKPL</sequence>